<accession>A0A2I0BF22</accession>
<dbReference type="OrthoDB" id="534175at2759"/>
<dbReference type="PANTHER" id="PTHR36777">
    <property type="entry name" value="EXPRESSED PROTEIN"/>
    <property type="match status" value="1"/>
</dbReference>
<protein>
    <submittedName>
        <fullName evidence="3">Uncharacterized protein</fullName>
    </submittedName>
</protein>
<dbReference type="EMBL" id="KZ451886">
    <property type="protein sequence ID" value="PKA66372.1"/>
    <property type="molecule type" value="Genomic_DNA"/>
</dbReference>
<evidence type="ECO:0000313" key="3">
    <source>
        <dbReference type="EMBL" id="PKA66372.1"/>
    </source>
</evidence>
<keyword evidence="2" id="KW-1133">Transmembrane helix</keyword>
<feature type="transmembrane region" description="Helical" evidence="2">
    <location>
        <begin position="178"/>
        <end position="196"/>
    </location>
</feature>
<gene>
    <name evidence="3" type="ORF">AXF42_Ash007069</name>
</gene>
<keyword evidence="2" id="KW-0812">Transmembrane</keyword>
<evidence type="ECO:0000256" key="2">
    <source>
        <dbReference type="SAM" id="Phobius"/>
    </source>
</evidence>
<dbReference type="PANTHER" id="PTHR36777:SF2">
    <property type="entry name" value="EXPRESSED PROTEIN"/>
    <property type="match status" value="1"/>
</dbReference>
<feature type="compositionally biased region" description="Basic and acidic residues" evidence="1">
    <location>
        <begin position="217"/>
        <end position="227"/>
    </location>
</feature>
<evidence type="ECO:0000256" key="1">
    <source>
        <dbReference type="SAM" id="MobiDB-lite"/>
    </source>
</evidence>
<dbReference type="Proteomes" id="UP000236161">
    <property type="component" value="Unassembled WGS sequence"/>
</dbReference>
<keyword evidence="2" id="KW-0472">Membrane</keyword>
<reference evidence="3 4" key="1">
    <citation type="journal article" date="2017" name="Nature">
        <title>The Apostasia genome and the evolution of orchids.</title>
        <authorList>
            <person name="Zhang G.Q."/>
            <person name="Liu K.W."/>
            <person name="Li Z."/>
            <person name="Lohaus R."/>
            <person name="Hsiao Y.Y."/>
            <person name="Niu S.C."/>
            <person name="Wang J.Y."/>
            <person name="Lin Y.C."/>
            <person name="Xu Q."/>
            <person name="Chen L.J."/>
            <person name="Yoshida K."/>
            <person name="Fujiwara S."/>
            <person name="Wang Z.W."/>
            <person name="Zhang Y.Q."/>
            <person name="Mitsuda N."/>
            <person name="Wang M."/>
            <person name="Liu G.H."/>
            <person name="Pecoraro L."/>
            <person name="Huang H.X."/>
            <person name="Xiao X.J."/>
            <person name="Lin M."/>
            <person name="Wu X.Y."/>
            <person name="Wu W.L."/>
            <person name="Chen Y.Y."/>
            <person name="Chang S.B."/>
            <person name="Sakamoto S."/>
            <person name="Ohme-Takagi M."/>
            <person name="Yagi M."/>
            <person name="Zeng S.J."/>
            <person name="Shen C.Y."/>
            <person name="Yeh C.M."/>
            <person name="Luo Y.B."/>
            <person name="Tsai W.C."/>
            <person name="Van de Peer Y."/>
            <person name="Liu Z.J."/>
        </authorList>
    </citation>
    <scope>NUCLEOTIDE SEQUENCE [LARGE SCALE GENOMIC DNA]</scope>
    <source>
        <strain evidence="4">cv. Shenzhen</strain>
        <tissue evidence="3">Stem</tissue>
    </source>
</reference>
<proteinExistence type="predicted"/>
<name>A0A2I0BF22_9ASPA</name>
<feature type="region of interest" description="Disordered" evidence="1">
    <location>
        <begin position="202"/>
        <end position="227"/>
    </location>
</feature>
<keyword evidence="4" id="KW-1185">Reference proteome</keyword>
<dbReference type="STRING" id="1088818.A0A2I0BF22"/>
<sequence>MAEALLHILRPSFLPTSPPQRYQFGSRFFLPIPLPRLRPSPLSSSYRPYAGSAVYHRRFSVVKAVQSNFLKVHFRRKRLRLRQQLAASAREGEEVGWPEIGWWWAYVRTLCQCFVGLGADAAGEVSGSSPVAMQRSDEKATWPQRRKKKANLRPAARLVVIGALIVATLFLLKTFVSIAIFVLAMMGFIYFLFITFNKDEGSGGGKGEPLSEEETLEEARKIMEKYK</sequence>
<organism evidence="3 4">
    <name type="scientific">Apostasia shenzhenica</name>
    <dbReference type="NCBI Taxonomy" id="1088818"/>
    <lineage>
        <taxon>Eukaryota</taxon>
        <taxon>Viridiplantae</taxon>
        <taxon>Streptophyta</taxon>
        <taxon>Embryophyta</taxon>
        <taxon>Tracheophyta</taxon>
        <taxon>Spermatophyta</taxon>
        <taxon>Magnoliopsida</taxon>
        <taxon>Liliopsida</taxon>
        <taxon>Asparagales</taxon>
        <taxon>Orchidaceae</taxon>
        <taxon>Apostasioideae</taxon>
        <taxon>Apostasia</taxon>
    </lineage>
</organism>
<feature type="transmembrane region" description="Helical" evidence="2">
    <location>
        <begin position="155"/>
        <end position="172"/>
    </location>
</feature>
<dbReference type="AlphaFoldDB" id="A0A2I0BF22"/>
<feature type="region of interest" description="Disordered" evidence="1">
    <location>
        <begin position="128"/>
        <end position="148"/>
    </location>
</feature>
<evidence type="ECO:0000313" key="4">
    <source>
        <dbReference type="Proteomes" id="UP000236161"/>
    </source>
</evidence>